<organism evidence="5 6">
    <name type="scientific">Rubroshorea leprosula</name>
    <dbReference type="NCBI Taxonomy" id="152421"/>
    <lineage>
        <taxon>Eukaryota</taxon>
        <taxon>Viridiplantae</taxon>
        <taxon>Streptophyta</taxon>
        <taxon>Embryophyta</taxon>
        <taxon>Tracheophyta</taxon>
        <taxon>Spermatophyta</taxon>
        <taxon>Magnoliopsida</taxon>
        <taxon>eudicotyledons</taxon>
        <taxon>Gunneridae</taxon>
        <taxon>Pentapetalae</taxon>
        <taxon>rosids</taxon>
        <taxon>malvids</taxon>
        <taxon>Malvales</taxon>
        <taxon>Dipterocarpaceae</taxon>
        <taxon>Rubroshorea</taxon>
    </lineage>
</organism>
<keyword evidence="1" id="KW-0677">Repeat</keyword>
<evidence type="ECO:0000313" key="5">
    <source>
        <dbReference type="EMBL" id="GKV52190.1"/>
    </source>
</evidence>
<dbReference type="Gene3D" id="1.20.5.4130">
    <property type="match status" value="1"/>
</dbReference>
<evidence type="ECO:0000256" key="1">
    <source>
        <dbReference type="ARBA" id="ARBA00022737"/>
    </source>
</evidence>
<feature type="domain" description="Disease resistance N-terminal" evidence="4">
    <location>
        <begin position="12"/>
        <end position="107"/>
    </location>
</feature>
<evidence type="ECO:0000256" key="2">
    <source>
        <dbReference type="ARBA" id="ARBA00022741"/>
    </source>
</evidence>
<name>A0AAV5MQW2_9ROSI</name>
<accession>A0AAV5MQW2</accession>
<feature type="non-terminal residue" evidence="5">
    <location>
        <position position="165"/>
    </location>
</feature>
<dbReference type="Proteomes" id="UP001054252">
    <property type="component" value="Unassembled WGS sequence"/>
</dbReference>
<keyword evidence="2" id="KW-0547">Nucleotide-binding</keyword>
<proteinExistence type="predicted"/>
<protein>
    <recommendedName>
        <fullName evidence="4">Disease resistance N-terminal domain-containing protein</fullName>
    </recommendedName>
</protein>
<reference evidence="5 6" key="1">
    <citation type="journal article" date="2021" name="Commun. Biol.">
        <title>The genome of Shorea leprosula (Dipterocarpaceae) highlights the ecological relevance of drought in aseasonal tropical rainforests.</title>
        <authorList>
            <person name="Ng K.K.S."/>
            <person name="Kobayashi M.J."/>
            <person name="Fawcett J.A."/>
            <person name="Hatakeyama M."/>
            <person name="Paape T."/>
            <person name="Ng C.H."/>
            <person name="Ang C.C."/>
            <person name="Tnah L.H."/>
            <person name="Lee C.T."/>
            <person name="Nishiyama T."/>
            <person name="Sese J."/>
            <person name="O'Brien M.J."/>
            <person name="Copetti D."/>
            <person name="Mohd Noor M.I."/>
            <person name="Ong R.C."/>
            <person name="Putra M."/>
            <person name="Sireger I.Z."/>
            <person name="Indrioko S."/>
            <person name="Kosugi Y."/>
            <person name="Izuno A."/>
            <person name="Isagi Y."/>
            <person name="Lee S.L."/>
            <person name="Shimizu K.K."/>
        </authorList>
    </citation>
    <scope>NUCLEOTIDE SEQUENCE [LARGE SCALE GENOMIC DNA]</scope>
    <source>
        <strain evidence="5">214</strain>
    </source>
</reference>
<keyword evidence="6" id="KW-1185">Reference proteome</keyword>
<dbReference type="AlphaFoldDB" id="A0AAV5MQW2"/>
<evidence type="ECO:0000256" key="3">
    <source>
        <dbReference type="ARBA" id="ARBA00022821"/>
    </source>
</evidence>
<evidence type="ECO:0000313" key="6">
    <source>
        <dbReference type="Proteomes" id="UP001054252"/>
    </source>
</evidence>
<gene>
    <name evidence="5" type="ORF">SLEP1_g58778</name>
</gene>
<dbReference type="Pfam" id="PF18052">
    <property type="entry name" value="Rx_N"/>
    <property type="match status" value="1"/>
</dbReference>
<sequence>MDFLSIAGCAFLTVAFEELFKKLKFSISLNLQKQVLNKLQNWESLLPKIFALLEDAEEKQMSNSSELIRIWLAEIRDLAYDIEDILDEFQVDSQRSSLNISKPHQASSSKFIPSCFNCFKQSDLLISNPHTISKVDGITLKLQSLVDESKLLGLVRQVGDKPSGM</sequence>
<comment type="caution">
    <text evidence="5">The sequence shown here is derived from an EMBL/GenBank/DDBJ whole genome shotgun (WGS) entry which is preliminary data.</text>
</comment>
<dbReference type="InterPro" id="IPR041118">
    <property type="entry name" value="Rx_N"/>
</dbReference>
<evidence type="ECO:0000259" key="4">
    <source>
        <dbReference type="Pfam" id="PF18052"/>
    </source>
</evidence>
<dbReference type="GO" id="GO:0000166">
    <property type="term" value="F:nucleotide binding"/>
    <property type="evidence" value="ECO:0007669"/>
    <property type="project" value="UniProtKB-KW"/>
</dbReference>
<keyword evidence="3" id="KW-0611">Plant defense</keyword>
<dbReference type="GO" id="GO:0006952">
    <property type="term" value="P:defense response"/>
    <property type="evidence" value="ECO:0007669"/>
    <property type="project" value="UniProtKB-KW"/>
</dbReference>
<dbReference type="EMBL" id="BPVZ01000629">
    <property type="protein sequence ID" value="GKV52190.1"/>
    <property type="molecule type" value="Genomic_DNA"/>
</dbReference>